<comment type="caution">
    <text evidence="2">The sequence shown here is derived from an EMBL/GenBank/DDBJ whole genome shotgun (WGS) entry which is preliminary data.</text>
</comment>
<feature type="transmembrane region" description="Helical" evidence="1">
    <location>
        <begin position="234"/>
        <end position="252"/>
    </location>
</feature>
<proteinExistence type="predicted"/>
<reference evidence="2 3" key="1">
    <citation type="journal article" date="2019" name="Sci. Rep.">
        <title>Comparative genomics of chytrid fungi reveal insights into the obligate biotrophic and pathogenic lifestyle of Synchytrium endobioticum.</title>
        <authorList>
            <person name="van de Vossenberg B.T.L.H."/>
            <person name="Warris S."/>
            <person name="Nguyen H.D.T."/>
            <person name="van Gent-Pelzer M.P.E."/>
            <person name="Joly D.L."/>
            <person name="van de Geest H.C."/>
            <person name="Bonants P.J.M."/>
            <person name="Smith D.S."/>
            <person name="Levesque C.A."/>
            <person name="van der Lee T.A.J."/>
        </authorList>
    </citation>
    <scope>NUCLEOTIDE SEQUENCE [LARGE SCALE GENOMIC DNA]</scope>
    <source>
        <strain evidence="2 3">CBS 675.73</strain>
    </source>
</reference>
<dbReference type="PANTHER" id="PTHR37330:SF1">
    <property type="entry name" value="CONSERVED TRANSMEMBRANE PROTEIN-RELATED"/>
    <property type="match status" value="1"/>
</dbReference>
<dbReference type="OrthoDB" id="5594013at2759"/>
<accession>A0A507FSY9</accession>
<sequence>MTATNPTLRKKYICYGVAALVFLATIISCLTAVAVVARKKSEGKSDYYVESPATSVTPKIAVLVNTESVDVMGGHMRCLCSFQLADDLIAPGTQEKLYPEPKSAITVTIGPKQVSFKANQPMLWQSVNIPVFGDFNFYPFDTLESIITVSATAADNTTLPVSLILTGIPNGYNVVYAADTPDGFEAVGRADIGRNVTVRAFATLIMIIMWFLALASVMFAAGLQFYGKKVEPPFVAFTIALLFAMPGIRNTMPSAPPIGCLADQMVLVWVMVILALCVLHYFIRLIINIMPEKTAYAPVQA</sequence>
<dbReference type="PANTHER" id="PTHR37330">
    <property type="entry name" value="CONSERVED TRANSMEMBRANE PROTEIN-RELATED"/>
    <property type="match status" value="1"/>
</dbReference>
<evidence type="ECO:0000313" key="2">
    <source>
        <dbReference type="EMBL" id="TPX78515.1"/>
    </source>
</evidence>
<dbReference type="AlphaFoldDB" id="A0A507FSY9"/>
<keyword evidence="1" id="KW-0812">Transmembrane</keyword>
<keyword evidence="1" id="KW-0472">Membrane</keyword>
<dbReference type="Pfam" id="PF14494">
    <property type="entry name" value="DUF4436"/>
    <property type="match status" value="1"/>
</dbReference>
<dbReference type="InterPro" id="IPR027948">
    <property type="entry name" value="DUF4436"/>
</dbReference>
<dbReference type="EMBL" id="QEAP01000003">
    <property type="protein sequence ID" value="TPX78515.1"/>
    <property type="molecule type" value="Genomic_DNA"/>
</dbReference>
<organism evidence="2 3">
    <name type="scientific">Chytriomyces confervae</name>
    <dbReference type="NCBI Taxonomy" id="246404"/>
    <lineage>
        <taxon>Eukaryota</taxon>
        <taxon>Fungi</taxon>
        <taxon>Fungi incertae sedis</taxon>
        <taxon>Chytridiomycota</taxon>
        <taxon>Chytridiomycota incertae sedis</taxon>
        <taxon>Chytridiomycetes</taxon>
        <taxon>Chytridiales</taxon>
        <taxon>Chytriomycetaceae</taxon>
        <taxon>Chytriomyces</taxon>
    </lineage>
</organism>
<dbReference type="STRING" id="246404.A0A507FSY9"/>
<evidence type="ECO:0008006" key="4">
    <source>
        <dbReference type="Google" id="ProtNLM"/>
    </source>
</evidence>
<feature type="transmembrane region" description="Helical" evidence="1">
    <location>
        <begin position="12"/>
        <end position="37"/>
    </location>
</feature>
<evidence type="ECO:0000313" key="3">
    <source>
        <dbReference type="Proteomes" id="UP000320333"/>
    </source>
</evidence>
<feature type="transmembrane region" description="Helical" evidence="1">
    <location>
        <begin position="200"/>
        <end position="222"/>
    </location>
</feature>
<keyword evidence="3" id="KW-1185">Reference proteome</keyword>
<gene>
    <name evidence="2" type="ORF">CcCBS67573_g00216</name>
</gene>
<evidence type="ECO:0000256" key="1">
    <source>
        <dbReference type="SAM" id="Phobius"/>
    </source>
</evidence>
<protein>
    <recommendedName>
        <fullName evidence="4">DUF4436 domain-containing protein</fullName>
    </recommendedName>
</protein>
<name>A0A507FSY9_9FUNG</name>
<keyword evidence="1" id="KW-1133">Transmembrane helix</keyword>
<dbReference type="Proteomes" id="UP000320333">
    <property type="component" value="Unassembled WGS sequence"/>
</dbReference>
<feature type="transmembrane region" description="Helical" evidence="1">
    <location>
        <begin position="264"/>
        <end position="283"/>
    </location>
</feature>